<dbReference type="InterPro" id="IPR002347">
    <property type="entry name" value="SDR_fam"/>
</dbReference>
<dbReference type="InterPro" id="IPR036291">
    <property type="entry name" value="NAD(P)-bd_dom_sf"/>
</dbReference>
<dbReference type="InterPro" id="IPR057326">
    <property type="entry name" value="KR_dom"/>
</dbReference>
<dbReference type="PRINTS" id="PR00080">
    <property type="entry name" value="SDRFAMILY"/>
</dbReference>
<dbReference type="FunFam" id="3.40.50.720:FF:000047">
    <property type="entry name" value="NADP-dependent L-serine/L-allo-threonine dehydrogenase"/>
    <property type="match status" value="1"/>
</dbReference>
<dbReference type="SMART" id="SM00822">
    <property type="entry name" value="PKS_KR"/>
    <property type="match status" value="1"/>
</dbReference>
<evidence type="ECO:0000256" key="1">
    <source>
        <dbReference type="ARBA" id="ARBA00006484"/>
    </source>
</evidence>
<dbReference type="PROSITE" id="PS00061">
    <property type="entry name" value="ADH_SHORT"/>
    <property type="match status" value="1"/>
</dbReference>
<evidence type="ECO:0000256" key="2">
    <source>
        <dbReference type="ARBA" id="ARBA00023002"/>
    </source>
</evidence>
<evidence type="ECO:0000313" key="5">
    <source>
        <dbReference type="EMBL" id="QIB64236.1"/>
    </source>
</evidence>
<gene>
    <name evidence="5" type="ORF">G3T16_01250</name>
</gene>
<organism evidence="5 6">
    <name type="scientific">Kineobactrum salinum</name>
    <dbReference type="NCBI Taxonomy" id="2708301"/>
    <lineage>
        <taxon>Bacteria</taxon>
        <taxon>Pseudomonadati</taxon>
        <taxon>Pseudomonadota</taxon>
        <taxon>Gammaproteobacteria</taxon>
        <taxon>Cellvibrionales</taxon>
        <taxon>Halieaceae</taxon>
        <taxon>Kineobactrum</taxon>
    </lineage>
</organism>
<dbReference type="Proteomes" id="UP000477680">
    <property type="component" value="Chromosome"/>
</dbReference>
<dbReference type="KEGG" id="kim:G3T16_01250"/>
<accession>A0A6C0TWT1</accession>
<dbReference type="InterPro" id="IPR020904">
    <property type="entry name" value="Sc_DH/Rdtase_CS"/>
</dbReference>
<sequence length="259" mass="27428">MTNTVFITGATSGFGLACARRFAREGWNLVLSGRRSERLAAIEAELQPQAAVHCVTLDVRDRDAVQAAVAALPAPFNTVHTLVNNAGLALGTAPAQDCDLEQWQRMIDTNITGLTTVTHSLLPGLVKRGSGASIINIGSVAGRWPYPGGNVYCATKAFVEQFSLALRCDLQGTGVRVTCLAPGLSESEFTLVRTGGDQAAHDRLYAGADPIQPDDIADTVYWLATLPAHLNVNALELMAVSQSWSPFAISRKPAQDGAG</sequence>
<dbReference type="AlphaFoldDB" id="A0A6C0TWT1"/>
<feature type="domain" description="Ketoreductase" evidence="4">
    <location>
        <begin position="3"/>
        <end position="187"/>
    </location>
</feature>
<protein>
    <submittedName>
        <fullName evidence="5">SDR family NAD(P)-dependent oxidoreductase</fullName>
    </submittedName>
</protein>
<evidence type="ECO:0000256" key="3">
    <source>
        <dbReference type="RuleBase" id="RU000363"/>
    </source>
</evidence>
<keyword evidence="2" id="KW-0560">Oxidoreductase</keyword>
<dbReference type="PANTHER" id="PTHR42901:SF1">
    <property type="entry name" value="ALCOHOL DEHYDROGENASE"/>
    <property type="match status" value="1"/>
</dbReference>
<reference evidence="5 6" key="1">
    <citation type="submission" date="2020-02" db="EMBL/GenBank/DDBJ databases">
        <title>Genome sequencing for Kineobactrum sp. M2.</title>
        <authorList>
            <person name="Park S.-J."/>
        </authorList>
    </citation>
    <scope>NUCLEOTIDE SEQUENCE [LARGE SCALE GENOMIC DNA]</scope>
    <source>
        <strain evidence="5 6">M2</strain>
    </source>
</reference>
<dbReference type="EMBL" id="CP048711">
    <property type="protein sequence ID" value="QIB64236.1"/>
    <property type="molecule type" value="Genomic_DNA"/>
</dbReference>
<name>A0A6C0TWT1_9GAMM</name>
<dbReference type="SUPFAM" id="SSF51735">
    <property type="entry name" value="NAD(P)-binding Rossmann-fold domains"/>
    <property type="match status" value="1"/>
</dbReference>
<dbReference type="GO" id="GO:0016616">
    <property type="term" value="F:oxidoreductase activity, acting on the CH-OH group of donors, NAD or NADP as acceptor"/>
    <property type="evidence" value="ECO:0007669"/>
    <property type="project" value="UniProtKB-ARBA"/>
</dbReference>
<comment type="similarity">
    <text evidence="1 3">Belongs to the short-chain dehydrogenases/reductases (SDR) family.</text>
</comment>
<dbReference type="Gene3D" id="3.40.50.720">
    <property type="entry name" value="NAD(P)-binding Rossmann-like Domain"/>
    <property type="match status" value="1"/>
</dbReference>
<evidence type="ECO:0000259" key="4">
    <source>
        <dbReference type="SMART" id="SM00822"/>
    </source>
</evidence>
<dbReference type="PANTHER" id="PTHR42901">
    <property type="entry name" value="ALCOHOL DEHYDROGENASE"/>
    <property type="match status" value="1"/>
</dbReference>
<dbReference type="RefSeq" id="WP_163493486.1">
    <property type="nucleotide sequence ID" value="NZ_CP048711.1"/>
</dbReference>
<dbReference type="Pfam" id="PF00106">
    <property type="entry name" value="adh_short"/>
    <property type="match status" value="1"/>
</dbReference>
<proteinExistence type="inferred from homology"/>
<evidence type="ECO:0000313" key="6">
    <source>
        <dbReference type="Proteomes" id="UP000477680"/>
    </source>
</evidence>
<dbReference type="PRINTS" id="PR00081">
    <property type="entry name" value="GDHRDH"/>
</dbReference>
<keyword evidence="6" id="KW-1185">Reference proteome</keyword>